<gene>
    <name evidence="2" type="ORF">PGT21_021346</name>
</gene>
<accession>A0A5B0M0R3</accession>
<dbReference type="AlphaFoldDB" id="A0A5B0M0R3"/>
<evidence type="ECO:0000313" key="2">
    <source>
        <dbReference type="EMBL" id="KAA1070697.1"/>
    </source>
</evidence>
<keyword evidence="3" id="KW-1185">Reference proteome</keyword>
<evidence type="ECO:0000313" key="3">
    <source>
        <dbReference type="Proteomes" id="UP000324748"/>
    </source>
</evidence>
<reference evidence="2 3" key="1">
    <citation type="submission" date="2019-05" db="EMBL/GenBank/DDBJ databases">
        <title>Emergence of the Ug99 lineage of the wheat stem rust pathogen through somatic hybridization.</title>
        <authorList>
            <person name="Li F."/>
            <person name="Upadhyaya N.M."/>
            <person name="Sperschneider J."/>
            <person name="Matny O."/>
            <person name="Nguyen-Phuc H."/>
            <person name="Mago R."/>
            <person name="Raley C."/>
            <person name="Miller M.E."/>
            <person name="Silverstein K.A.T."/>
            <person name="Henningsen E."/>
            <person name="Hirsch C.D."/>
            <person name="Visser B."/>
            <person name="Pretorius Z.A."/>
            <person name="Steffenson B.J."/>
            <person name="Schwessinger B."/>
            <person name="Dodds P.N."/>
            <person name="Figueroa M."/>
        </authorList>
    </citation>
    <scope>NUCLEOTIDE SEQUENCE [LARGE SCALE GENOMIC DNA]</scope>
    <source>
        <strain evidence="2">21-0</strain>
    </source>
</reference>
<protein>
    <submittedName>
        <fullName evidence="2">Uncharacterized protein</fullName>
    </submittedName>
</protein>
<comment type="caution">
    <text evidence="2">The sequence shown here is derived from an EMBL/GenBank/DDBJ whole genome shotgun (WGS) entry which is preliminary data.</text>
</comment>
<feature type="region of interest" description="Disordered" evidence="1">
    <location>
        <begin position="1"/>
        <end position="72"/>
    </location>
</feature>
<dbReference type="Proteomes" id="UP000324748">
    <property type="component" value="Unassembled WGS sequence"/>
</dbReference>
<feature type="compositionally biased region" description="Polar residues" evidence="1">
    <location>
        <begin position="50"/>
        <end position="63"/>
    </location>
</feature>
<organism evidence="2 3">
    <name type="scientific">Puccinia graminis f. sp. tritici</name>
    <dbReference type="NCBI Taxonomy" id="56615"/>
    <lineage>
        <taxon>Eukaryota</taxon>
        <taxon>Fungi</taxon>
        <taxon>Dikarya</taxon>
        <taxon>Basidiomycota</taxon>
        <taxon>Pucciniomycotina</taxon>
        <taxon>Pucciniomycetes</taxon>
        <taxon>Pucciniales</taxon>
        <taxon>Pucciniaceae</taxon>
        <taxon>Puccinia</taxon>
    </lineage>
</organism>
<proteinExistence type="predicted"/>
<feature type="compositionally biased region" description="Polar residues" evidence="1">
    <location>
        <begin position="1"/>
        <end position="19"/>
    </location>
</feature>
<evidence type="ECO:0000256" key="1">
    <source>
        <dbReference type="SAM" id="MobiDB-lite"/>
    </source>
</evidence>
<name>A0A5B0M0R3_PUCGR</name>
<dbReference type="EMBL" id="VSWC01000171">
    <property type="protein sequence ID" value="KAA1070697.1"/>
    <property type="molecule type" value="Genomic_DNA"/>
</dbReference>
<sequence>MRAIPNQTDMGSDTFPSRQSLRESAGPNQNTEHEMAQPSWPSWSGIRAIANQTDGRSDSTPPDQRSGRPETK</sequence>